<gene>
    <name evidence="2" type="ORF">LMG29542_07756</name>
</gene>
<feature type="region of interest" description="Disordered" evidence="1">
    <location>
        <begin position="49"/>
        <end position="78"/>
    </location>
</feature>
<dbReference type="Proteomes" id="UP000494363">
    <property type="component" value="Unassembled WGS sequence"/>
</dbReference>
<reference evidence="2 3" key="1">
    <citation type="submission" date="2020-04" db="EMBL/GenBank/DDBJ databases">
        <authorList>
            <person name="De Canck E."/>
        </authorList>
    </citation>
    <scope>NUCLEOTIDE SEQUENCE [LARGE SCALE GENOMIC DNA]</scope>
    <source>
        <strain evidence="2 3">LMG 29542</strain>
    </source>
</reference>
<keyword evidence="3" id="KW-1185">Reference proteome</keyword>
<evidence type="ECO:0000313" key="3">
    <source>
        <dbReference type="Proteomes" id="UP000494363"/>
    </source>
</evidence>
<dbReference type="EMBL" id="CADIKH010000111">
    <property type="protein sequence ID" value="CAB3774370.1"/>
    <property type="molecule type" value="Genomic_DNA"/>
</dbReference>
<protein>
    <submittedName>
        <fullName evidence="2">Uncharacterized protein</fullName>
    </submittedName>
</protein>
<proteinExistence type="predicted"/>
<accession>A0A6J5F680</accession>
<organism evidence="2 3">
    <name type="scientific">Paraburkholderia humisilvae</name>
    <dbReference type="NCBI Taxonomy" id="627669"/>
    <lineage>
        <taxon>Bacteria</taxon>
        <taxon>Pseudomonadati</taxon>
        <taxon>Pseudomonadota</taxon>
        <taxon>Betaproteobacteria</taxon>
        <taxon>Burkholderiales</taxon>
        <taxon>Burkholderiaceae</taxon>
        <taxon>Paraburkholderia</taxon>
    </lineage>
</organism>
<evidence type="ECO:0000256" key="1">
    <source>
        <dbReference type="SAM" id="MobiDB-lite"/>
    </source>
</evidence>
<dbReference type="AlphaFoldDB" id="A0A6J5F680"/>
<name>A0A6J5F680_9BURK</name>
<evidence type="ECO:0000313" key="2">
    <source>
        <dbReference type="EMBL" id="CAB3774370.1"/>
    </source>
</evidence>
<sequence length="92" mass="10391">MHRGFPMPCSTEYRCFNAGFLHPGDPHDRQDGYQQRVLARAFGMATGEANGKVRKPITDRRPIDLPFPTGKIKESGPLSPKFRPELHFVVVL</sequence>